<accession>A0ABM8TTT8</accession>
<evidence type="ECO:0000313" key="4">
    <source>
        <dbReference type="Proteomes" id="UP000672657"/>
    </source>
</evidence>
<evidence type="ECO:0000313" key="3">
    <source>
        <dbReference type="EMBL" id="CAG2159908.1"/>
    </source>
</evidence>
<feature type="region of interest" description="Disordered" evidence="1">
    <location>
        <begin position="1"/>
        <end position="57"/>
    </location>
</feature>
<dbReference type="EMBL" id="CAJPVI010000067">
    <property type="protein sequence ID" value="CAG2159908.1"/>
    <property type="molecule type" value="Genomic_DNA"/>
</dbReference>
<comment type="caution">
    <text evidence="3">The sequence shown here is derived from an EMBL/GenBank/DDBJ whole genome shotgun (WGS) entry which is preliminary data.</text>
</comment>
<reference evidence="3 4" key="1">
    <citation type="submission" date="2021-03" db="EMBL/GenBank/DDBJ databases">
        <authorList>
            <person name="Peeters C."/>
        </authorList>
    </citation>
    <scope>NUCLEOTIDE SEQUENCE [LARGE SCALE GENOMIC DNA]</scope>
    <source>
        <strain evidence="3 4">LMG 26411</strain>
    </source>
</reference>
<organism evidence="3 4">
    <name type="scientific">Cupriavidus numazuensis</name>
    <dbReference type="NCBI Taxonomy" id="221992"/>
    <lineage>
        <taxon>Bacteria</taxon>
        <taxon>Pseudomonadati</taxon>
        <taxon>Pseudomonadota</taxon>
        <taxon>Betaproteobacteria</taxon>
        <taxon>Burkholderiales</taxon>
        <taxon>Burkholderiaceae</taxon>
        <taxon>Cupriavidus</taxon>
    </lineage>
</organism>
<sequence>MASQRPAGRARPPSKESTVLRDIGPDTMWPTRGLQSHSRLRQPLPPAQRTPRPQLPPSRVPHLLAWALVLAILAALANVLLRAAG</sequence>
<keyword evidence="2" id="KW-0472">Membrane</keyword>
<dbReference type="RefSeq" id="WP_211957845.1">
    <property type="nucleotide sequence ID" value="NZ_CAJPVI010000067.1"/>
</dbReference>
<keyword evidence="2" id="KW-0812">Transmembrane</keyword>
<keyword evidence="2" id="KW-1133">Transmembrane helix</keyword>
<dbReference type="Proteomes" id="UP000672657">
    <property type="component" value="Unassembled WGS sequence"/>
</dbReference>
<protein>
    <submittedName>
        <fullName evidence="3">Uncharacterized protein</fullName>
    </submittedName>
</protein>
<feature type="compositionally biased region" description="Pro residues" evidence="1">
    <location>
        <begin position="43"/>
        <end position="57"/>
    </location>
</feature>
<gene>
    <name evidence="3" type="ORF">LMG26411_07073</name>
</gene>
<keyword evidence="4" id="KW-1185">Reference proteome</keyword>
<proteinExistence type="predicted"/>
<evidence type="ECO:0000256" key="2">
    <source>
        <dbReference type="SAM" id="Phobius"/>
    </source>
</evidence>
<evidence type="ECO:0000256" key="1">
    <source>
        <dbReference type="SAM" id="MobiDB-lite"/>
    </source>
</evidence>
<feature type="transmembrane region" description="Helical" evidence="2">
    <location>
        <begin position="63"/>
        <end position="81"/>
    </location>
</feature>
<name>A0ABM8TTT8_9BURK</name>